<dbReference type="Gene3D" id="3.40.50.2300">
    <property type="match status" value="2"/>
</dbReference>
<keyword evidence="11" id="KW-0472">Membrane</keyword>
<dbReference type="InterPro" id="IPR003594">
    <property type="entry name" value="HATPase_dom"/>
</dbReference>
<evidence type="ECO:0000256" key="13">
    <source>
        <dbReference type="SAM" id="Coils"/>
    </source>
</evidence>
<evidence type="ECO:0000256" key="3">
    <source>
        <dbReference type="ARBA" id="ARBA00012438"/>
    </source>
</evidence>
<accession>A0A318JI68</accession>
<dbReference type="SUPFAM" id="SSF47384">
    <property type="entry name" value="Homodimeric domain of signal transducing histidine kinase"/>
    <property type="match status" value="1"/>
</dbReference>
<evidence type="ECO:0000256" key="2">
    <source>
        <dbReference type="ARBA" id="ARBA00004236"/>
    </source>
</evidence>
<dbReference type="PROSITE" id="PS50110">
    <property type="entry name" value="RESPONSE_REGULATORY"/>
    <property type="match status" value="2"/>
</dbReference>
<dbReference type="InterPro" id="IPR004358">
    <property type="entry name" value="Sig_transdc_His_kin-like_C"/>
</dbReference>
<dbReference type="PROSITE" id="PS50109">
    <property type="entry name" value="HIS_KIN"/>
    <property type="match status" value="1"/>
</dbReference>
<protein>
    <recommendedName>
        <fullName evidence="3">histidine kinase</fullName>
        <ecNumber evidence="3">2.7.13.3</ecNumber>
    </recommendedName>
</protein>
<dbReference type="EMBL" id="QJKB01000001">
    <property type="protein sequence ID" value="PXX46993.1"/>
    <property type="molecule type" value="Genomic_DNA"/>
</dbReference>
<dbReference type="Gene3D" id="3.30.565.10">
    <property type="entry name" value="Histidine kinase-like ATPase, C-terminal domain"/>
    <property type="match status" value="1"/>
</dbReference>
<dbReference type="InterPro" id="IPR005467">
    <property type="entry name" value="His_kinase_dom"/>
</dbReference>
<evidence type="ECO:0000256" key="4">
    <source>
        <dbReference type="ARBA" id="ARBA00022475"/>
    </source>
</evidence>
<proteinExistence type="predicted"/>
<dbReference type="SMART" id="SM00387">
    <property type="entry name" value="HATPase_c"/>
    <property type="match status" value="1"/>
</dbReference>
<evidence type="ECO:0000313" key="16">
    <source>
        <dbReference type="EMBL" id="PXX46993.1"/>
    </source>
</evidence>
<comment type="subcellular location">
    <subcellularLocation>
        <location evidence="2">Cell membrane</location>
    </subcellularLocation>
</comment>
<dbReference type="CDD" id="cd00082">
    <property type="entry name" value="HisKA"/>
    <property type="match status" value="1"/>
</dbReference>
<evidence type="ECO:0000259" key="14">
    <source>
        <dbReference type="PROSITE" id="PS50109"/>
    </source>
</evidence>
<feature type="domain" description="Histidine kinase" evidence="14">
    <location>
        <begin position="173"/>
        <end position="391"/>
    </location>
</feature>
<keyword evidence="7" id="KW-0547">Nucleotide-binding</keyword>
<keyword evidence="9" id="KW-0067">ATP-binding</keyword>
<evidence type="ECO:0000256" key="6">
    <source>
        <dbReference type="ARBA" id="ARBA00022679"/>
    </source>
</evidence>
<dbReference type="PANTHER" id="PTHR43047">
    <property type="entry name" value="TWO-COMPONENT HISTIDINE PROTEIN KINASE"/>
    <property type="match status" value="1"/>
</dbReference>
<comment type="catalytic activity">
    <reaction evidence="1">
        <text>ATP + protein L-histidine = ADP + protein N-phospho-L-histidine.</text>
        <dbReference type="EC" id="2.7.13.3"/>
    </reaction>
</comment>
<dbReference type="Gene3D" id="1.10.287.130">
    <property type="match status" value="1"/>
</dbReference>
<dbReference type="Pfam" id="PF00072">
    <property type="entry name" value="Response_reg"/>
    <property type="match status" value="2"/>
</dbReference>
<dbReference type="GO" id="GO:0005886">
    <property type="term" value="C:plasma membrane"/>
    <property type="evidence" value="ECO:0007669"/>
    <property type="project" value="UniProtKB-SubCell"/>
</dbReference>
<dbReference type="SMART" id="SM00388">
    <property type="entry name" value="HisKA"/>
    <property type="match status" value="1"/>
</dbReference>
<keyword evidence="8" id="KW-0418">Kinase</keyword>
<organism evidence="16 17">
    <name type="scientific">Undibacterium pigrum</name>
    <dbReference type="NCBI Taxonomy" id="401470"/>
    <lineage>
        <taxon>Bacteria</taxon>
        <taxon>Pseudomonadati</taxon>
        <taxon>Pseudomonadota</taxon>
        <taxon>Betaproteobacteria</taxon>
        <taxon>Burkholderiales</taxon>
        <taxon>Oxalobacteraceae</taxon>
        <taxon>Undibacterium</taxon>
    </lineage>
</organism>
<comment type="caution">
    <text evidence="16">The sequence shown here is derived from an EMBL/GenBank/DDBJ whole genome shotgun (WGS) entry which is preliminary data.</text>
</comment>
<evidence type="ECO:0000313" key="17">
    <source>
        <dbReference type="Proteomes" id="UP000247792"/>
    </source>
</evidence>
<dbReference type="GO" id="GO:0005524">
    <property type="term" value="F:ATP binding"/>
    <property type="evidence" value="ECO:0007669"/>
    <property type="project" value="UniProtKB-KW"/>
</dbReference>
<dbReference type="FunFam" id="3.30.565.10:FF:000023">
    <property type="entry name" value="PAS domain-containing sensor histidine kinase"/>
    <property type="match status" value="1"/>
</dbReference>
<evidence type="ECO:0000256" key="7">
    <source>
        <dbReference type="ARBA" id="ARBA00022741"/>
    </source>
</evidence>
<dbReference type="InterPro" id="IPR003661">
    <property type="entry name" value="HisK_dim/P_dom"/>
</dbReference>
<dbReference type="InterPro" id="IPR036097">
    <property type="entry name" value="HisK_dim/P_sf"/>
</dbReference>
<keyword evidence="4" id="KW-1003">Cell membrane</keyword>
<dbReference type="Proteomes" id="UP000247792">
    <property type="component" value="Unassembled WGS sequence"/>
</dbReference>
<dbReference type="RefSeq" id="WP_245936806.1">
    <property type="nucleotide sequence ID" value="NZ_QJKB01000001.1"/>
</dbReference>
<dbReference type="InterPro" id="IPR036890">
    <property type="entry name" value="HATPase_C_sf"/>
</dbReference>
<dbReference type="AlphaFoldDB" id="A0A318JI68"/>
<keyword evidence="13" id="KW-0175">Coiled coil</keyword>
<feature type="coiled-coil region" evidence="13">
    <location>
        <begin position="132"/>
        <end position="166"/>
    </location>
</feature>
<evidence type="ECO:0000256" key="12">
    <source>
        <dbReference type="PROSITE-ProRule" id="PRU00169"/>
    </source>
</evidence>
<keyword evidence="10" id="KW-0902">Two-component regulatory system</keyword>
<feature type="domain" description="Response regulatory" evidence="15">
    <location>
        <begin position="9"/>
        <end position="123"/>
    </location>
</feature>
<reference evidence="16 17" key="1">
    <citation type="submission" date="2018-05" db="EMBL/GenBank/DDBJ databases">
        <title>Genomic Encyclopedia of Type Strains, Phase IV (KMG-IV): sequencing the most valuable type-strain genomes for metagenomic binning, comparative biology and taxonomic classification.</title>
        <authorList>
            <person name="Goeker M."/>
        </authorList>
    </citation>
    <scope>NUCLEOTIDE SEQUENCE [LARGE SCALE GENOMIC DNA]</scope>
    <source>
        <strain evidence="16 17">DSM 19792</strain>
    </source>
</reference>
<keyword evidence="6" id="KW-0808">Transferase</keyword>
<evidence type="ECO:0000256" key="10">
    <source>
        <dbReference type="ARBA" id="ARBA00023012"/>
    </source>
</evidence>
<name>A0A318JI68_9BURK</name>
<dbReference type="GO" id="GO:0009927">
    <property type="term" value="F:histidine phosphotransfer kinase activity"/>
    <property type="evidence" value="ECO:0007669"/>
    <property type="project" value="TreeGrafter"/>
</dbReference>
<dbReference type="PANTHER" id="PTHR43047:SF72">
    <property type="entry name" value="OSMOSENSING HISTIDINE PROTEIN KINASE SLN1"/>
    <property type="match status" value="1"/>
</dbReference>
<dbReference type="InterPro" id="IPR001789">
    <property type="entry name" value="Sig_transdc_resp-reg_receiver"/>
</dbReference>
<feature type="modified residue" description="4-aspartylphosphate" evidence="12">
    <location>
        <position position="468"/>
    </location>
</feature>
<dbReference type="Pfam" id="PF00512">
    <property type="entry name" value="HisKA"/>
    <property type="match status" value="1"/>
</dbReference>
<keyword evidence="17" id="KW-1185">Reference proteome</keyword>
<gene>
    <name evidence="16" type="ORF">DFR42_101569</name>
</gene>
<evidence type="ECO:0000256" key="11">
    <source>
        <dbReference type="ARBA" id="ARBA00023136"/>
    </source>
</evidence>
<dbReference type="GO" id="GO:0000155">
    <property type="term" value="F:phosphorelay sensor kinase activity"/>
    <property type="evidence" value="ECO:0007669"/>
    <property type="project" value="InterPro"/>
</dbReference>
<dbReference type="EC" id="2.7.13.3" evidence="3"/>
<dbReference type="PRINTS" id="PR00344">
    <property type="entry name" value="BCTRLSENSOR"/>
</dbReference>
<feature type="modified residue" description="4-aspartylphosphate" evidence="12">
    <location>
        <position position="58"/>
    </location>
</feature>
<sequence>MTLSQMQARILIIDDETAHLQALCDLLRDHNYVTTGFANGIEALACLRSNSFDLLLTDLMMPGIDGIAMVEAARNIDPDLACIVMTGEGSIASAVKAMKVGALDYIIKPFKISSILPVLARAMETRQLRMANAKLELQLREHTIELVALNKDLEQARMQADIANRAKSTFLSNMSHELRTPLNAILGFAQILASPNLQTSLEEKKEFAQHIEEAGSHLLTLINEILDLAKVESGSMKLAVEVITIDDIFAECSTMIEPLAQKRGISVHFEKDTHLLVHADRIRIKQVLINLLSNAIKYNRDNGQVNVAAHVEADNIVCIQVIDTGIGLSAMQLETIFQPFNRLGREVFNEEGTGIGLSLVKHLVEAMQGSIGIHSQVGVGSTFWVKFPGTTSSGGRPPSPREVVYDTTVPKKTKKHKSLLYVEDNPTNLRLVAELIRLRADVVLLTATDGLLGIEQARLHLPDVILMDINLPGIDGIETRRFLYDDPRTRHIPVIAVTANAMPADLERGSVAGFFSYITKPIDIEQFGSVIDKAMEFAANRKLN</sequence>
<dbReference type="SMART" id="SM00448">
    <property type="entry name" value="REC"/>
    <property type="match status" value="2"/>
</dbReference>
<dbReference type="InterPro" id="IPR011006">
    <property type="entry name" value="CheY-like_superfamily"/>
</dbReference>
<dbReference type="SUPFAM" id="SSF52172">
    <property type="entry name" value="CheY-like"/>
    <property type="match status" value="2"/>
</dbReference>
<feature type="domain" description="Response regulatory" evidence="15">
    <location>
        <begin position="418"/>
        <end position="535"/>
    </location>
</feature>
<dbReference type="Pfam" id="PF02518">
    <property type="entry name" value="HATPase_c"/>
    <property type="match status" value="1"/>
</dbReference>
<evidence type="ECO:0000256" key="1">
    <source>
        <dbReference type="ARBA" id="ARBA00000085"/>
    </source>
</evidence>
<evidence type="ECO:0000256" key="8">
    <source>
        <dbReference type="ARBA" id="ARBA00022777"/>
    </source>
</evidence>
<evidence type="ECO:0000259" key="15">
    <source>
        <dbReference type="PROSITE" id="PS50110"/>
    </source>
</evidence>
<evidence type="ECO:0000256" key="5">
    <source>
        <dbReference type="ARBA" id="ARBA00022553"/>
    </source>
</evidence>
<dbReference type="SUPFAM" id="SSF55874">
    <property type="entry name" value="ATPase domain of HSP90 chaperone/DNA topoisomerase II/histidine kinase"/>
    <property type="match status" value="1"/>
</dbReference>
<evidence type="ECO:0000256" key="9">
    <source>
        <dbReference type="ARBA" id="ARBA00022840"/>
    </source>
</evidence>
<keyword evidence="5 12" id="KW-0597">Phosphoprotein</keyword>